<keyword evidence="3" id="KW-1185">Reference proteome</keyword>
<evidence type="ECO:0000313" key="2">
    <source>
        <dbReference type="EMBL" id="MDG3587494.1"/>
    </source>
</evidence>
<dbReference type="InterPro" id="IPR034660">
    <property type="entry name" value="DinB/YfiT-like"/>
</dbReference>
<gene>
    <name evidence="2" type="ORF">OSR52_16650</name>
</gene>
<sequence length="187" mass="21102">MESQPIEAKVGTKAFLLQYFNQTTDNLIADVSTLTEAQLTFKPAPDSWSVSQCLEHIVASEKMLFDMAKKEMEKPAQPELKDQVKTSDTALISMMTDRSKKFQAPKELQGTGEYKDPQVAINDFLAARKPVLEYIENTDVENMRNHISDYPTGKSDGYQNLLFIAAHCARHTKQIEEVMVNPNFPKG</sequence>
<organism evidence="2 3">
    <name type="scientific">Galbibacter pacificus</name>
    <dbReference type="NCBI Taxonomy" id="2996052"/>
    <lineage>
        <taxon>Bacteria</taxon>
        <taxon>Pseudomonadati</taxon>
        <taxon>Bacteroidota</taxon>
        <taxon>Flavobacteriia</taxon>
        <taxon>Flavobacteriales</taxon>
        <taxon>Flavobacteriaceae</taxon>
        <taxon>Galbibacter</taxon>
    </lineage>
</organism>
<dbReference type="Proteomes" id="UP001153642">
    <property type="component" value="Unassembled WGS sequence"/>
</dbReference>
<dbReference type="InterPro" id="IPR024775">
    <property type="entry name" value="DinB-like"/>
</dbReference>
<dbReference type="SUPFAM" id="SSF109854">
    <property type="entry name" value="DinB/YfiT-like putative metalloenzymes"/>
    <property type="match status" value="1"/>
</dbReference>
<accession>A0ABT6FW49</accession>
<comment type="caution">
    <text evidence="2">The sequence shown here is derived from an EMBL/GenBank/DDBJ whole genome shotgun (WGS) entry which is preliminary data.</text>
</comment>
<proteinExistence type="predicted"/>
<feature type="domain" description="DinB-like" evidence="1">
    <location>
        <begin position="20"/>
        <end position="175"/>
    </location>
</feature>
<reference evidence="2" key="1">
    <citation type="submission" date="2022-11" db="EMBL/GenBank/DDBJ databases">
        <title>High-quality draft genome sequence of Galbibacter sp. strain CMA-7.</title>
        <authorList>
            <person name="Wei L."/>
            <person name="Dong C."/>
            <person name="Shao Z."/>
        </authorList>
    </citation>
    <scope>NUCLEOTIDE SEQUENCE</scope>
    <source>
        <strain evidence="2">CMA-7</strain>
    </source>
</reference>
<dbReference type="Gene3D" id="1.20.120.450">
    <property type="entry name" value="dinb family like domain"/>
    <property type="match status" value="1"/>
</dbReference>
<dbReference type="Pfam" id="PF12867">
    <property type="entry name" value="DinB_2"/>
    <property type="match status" value="1"/>
</dbReference>
<evidence type="ECO:0000259" key="1">
    <source>
        <dbReference type="Pfam" id="PF12867"/>
    </source>
</evidence>
<dbReference type="EMBL" id="JAPMUA010000007">
    <property type="protein sequence ID" value="MDG3587494.1"/>
    <property type="molecule type" value="Genomic_DNA"/>
</dbReference>
<name>A0ABT6FW49_9FLAO</name>
<protein>
    <submittedName>
        <fullName evidence="2">DinB family protein</fullName>
    </submittedName>
</protein>
<evidence type="ECO:0000313" key="3">
    <source>
        <dbReference type="Proteomes" id="UP001153642"/>
    </source>
</evidence>